<proteinExistence type="predicted"/>
<evidence type="ECO:0000313" key="2">
    <source>
        <dbReference type="EMBL" id="SKA71257.1"/>
    </source>
</evidence>
<protein>
    <recommendedName>
        <fullName evidence="4">Tim44-like domain-containing protein</fullName>
    </recommendedName>
</protein>
<feature type="transmembrane region" description="Helical" evidence="1">
    <location>
        <begin position="191"/>
        <end position="209"/>
    </location>
</feature>
<keyword evidence="3" id="KW-1185">Reference proteome</keyword>
<keyword evidence="1" id="KW-0472">Membrane</keyword>
<gene>
    <name evidence="2" type="ORF">SAMN02745111_02186</name>
</gene>
<name>A0A1T4W244_9FIRM</name>
<accession>A0A1T4W244</accession>
<dbReference type="AlphaFoldDB" id="A0A1T4W244"/>
<dbReference type="Proteomes" id="UP000190814">
    <property type="component" value="Unassembled WGS sequence"/>
</dbReference>
<keyword evidence="1" id="KW-1133">Transmembrane helix</keyword>
<reference evidence="2 3" key="1">
    <citation type="submission" date="2017-02" db="EMBL/GenBank/DDBJ databases">
        <authorList>
            <person name="Peterson S.W."/>
        </authorList>
    </citation>
    <scope>NUCLEOTIDE SEQUENCE [LARGE SCALE GENOMIC DNA]</scope>
    <source>
        <strain evidence="2 3">ATCC 35992</strain>
    </source>
</reference>
<dbReference type="EMBL" id="FUXZ01000015">
    <property type="protein sequence ID" value="SKA71257.1"/>
    <property type="molecule type" value="Genomic_DNA"/>
</dbReference>
<sequence>MDNFEMNINISPTDKNYNYYQSFAKQVSDWYSDGKVSELASQDTRFMLEQQKEKLKSLGLELDMKTEKPKVDTERVSSISYGDNVFVNSIIGGNKHITISVHKSQNEIFRYTGEGTLSIIMQNPKEGNLPSPKTPVCCPHCGAPSTLGKLEDGCEFCDSKFLMDELYPKVMHFFIKEDNENYFEENQIKKYILGGFIFFSVLTIGEMIIDLLTGGTRINIVFEVVSRLAGSLFAGAIFGGIAWFIAGSVGSVKLMRKSARGATKTMNSLSFCHKMRLIDPTFSTEYFRDKSMSLLKLMIYSKNPQELTICKCDKPIPEKFREIVDMTYYNSGVDKYSFKDGICNVSLTFYTDSLHYHNGEILRKSDKIRMSLRKVIKKPTNLGFSAMAVSCPSCGASFDAEKLKNCPFCDSAYPIEENEWVVTDIWI</sequence>
<evidence type="ECO:0008006" key="4">
    <source>
        <dbReference type="Google" id="ProtNLM"/>
    </source>
</evidence>
<evidence type="ECO:0000313" key="3">
    <source>
        <dbReference type="Proteomes" id="UP000190814"/>
    </source>
</evidence>
<dbReference type="STRING" id="39495.SAMN02745111_02186"/>
<dbReference type="RefSeq" id="WP_078767012.1">
    <property type="nucleotide sequence ID" value="NZ_FUXZ01000015.1"/>
</dbReference>
<keyword evidence="1" id="KW-0812">Transmembrane</keyword>
<organism evidence="2 3">
    <name type="scientific">Eubacterium uniforme</name>
    <dbReference type="NCBI Taxonomy" id="39495"/>
    <lineage>
        <taxon>Bacteria</taxon>
        <taxon>Bacillati</taxon>
        <taxon>Bacillota</taxon>
        <taxon>Clostridia</taxon>
        <taxon>Eubacteriales</taxon>
        <taxon>Eubacteriaceae</taxon>
        <taxon>Eubacterium</taxon>
    </lineage>
</organism>
<dbReference type="OrthoDB" id="1711141at2"/>
<feature type="transmembrane region" description="Helical" evidence="1">
    <location>
        <begin position="229"/>
        <end position="250"/>
    </location>
</feature>
<evidence type="ECO:0000256" key="1">
    <source>
        <dbReference type="SAM" id="Phobius"/>
    </source>
</evidence>